<evidence type="ECO:0000256" key="3">
    <source>
        <dbReference type="PROSITE-ProRule" id="PRU00335"/>
    </source>
</evidence>
<comment type="caution">
    <text evidence="5">The sequence shown here is derived from an EMBL/GenBank/DDBJ whole genome shotgun (WGS) entry which is preliminary data.</text>
</comment>
<evidence type="ECO:0000259" key="4">
    <source>
        <dbReference type="PROSITE" id="PS50977"/>
    </source>
</evidence>
<dbReference type="Pfam" id="PF00440">
    <property type="entry name" value="TetR_N"/>
    <property type="match status" value="1"/>
</dbReference>
<dbReference type="PANTHER" id="PTHR43479">
    <property type="entry name" value="ACREF/ENVCD OPERON REPRESSOR-RELATED"/>
    <property type="match status" value="1"/>
</dbReference>
<sequence length="294" mass="34192">MNEKKKKIIEVSMILFAQKGFHATSIQEIATQSNVSKGAFYLYFNSKDELAMSIFKYYSNLILEKVEEIRRQNHEPKQKLTEQINVFLEMLSNHKEYIIMHFRDNLQLGEQFDEIILQMNKFGLQWTSENMKEIYGPSIEPYLVDASIQLDGILQGYFKWLVMHDIQVDTMELAAFIVRRLDDSIQGMLNSGDRPQINMNQLTYYALKCEKTGVEKVQQLLVQMIDQIHNQSISSEEKQQLLEAADVINGELEKKQPKKIIIQGMLTHLQSIPELKQSCEEIAKIIEIPLLSKE</sequence>
<gene>
    <name evidence="5" type="ORF">QQS35_00120</name>
</gene>
<dbReference type="InterPro" id="IPR009057">
    <property type="entry name" value="Homeodomain-like_sf"/>
</dbReference>
<dbReference type="PRINTS" id="PR00455">
    <property type="entry name" value="HTHTETR"/>
</dbReference>
<feature type="DNA-binding region" description="H-T-H motif" evidence="3">
    <location>
        <begin position="25"/>
        <end position="44"/>
    </location>
</feature>
<reference evidence="5 6" key="1">
    <citation type="submission" date="2023-06" db="EMBL/GenBank/DDBJ databases">
        <title>Aquibacillus rhizosphaerae LR5S19.</title>
        <authorList>
            <person name="Sun J.-Q."/>
        </authorList>
    </citation>
    <scope>NUCLEOTIDE SEQUENCE [LARGE SCALE GENOMIC DNA]</scope>
    <source>
        <strain evidence="5 6">LR5S19</strain>
    </source>
</reference>
<organism evidence="5 6">
    <name type="scientific">Aquibacillus rhizosphaerae</name>
    <dbReference type="NCBI Taxonomy" id="3051431"/>
    <lineage>
        <taxon>Bacteria</taxon>
        <taxon>Bacillati</taxon>
        <taxon>Bacillota</taxon>
        <taxon>Bacilli</taxon>
        <taxon>Bacillales</taxon>
        <taxon>Bacillaceae</taxon>
        <taxon>Aquibacillus</taxon>
    </lineage>
</organism>
<protein>
    <submittedName>
        <fullName evidence="5">TetR/AcrR family transcriptional regulator</fullName>
    </submittedName>
</protein>
<keyword evidence="2 3" id="KW-0238">DNA-binding</keyword>
<dbReference type="EMBL" id="JASTZU010000001">
    <property type="protein sequence ID" value="MDL4838878.1"/>
    <property type="molecule type" value="Genomic_DNA"/>
</dbReference>
<evidence type="ECO:0000313" key="6">
    <source>
        <dbReference type="Proteomes" id="UP001235343"/>
    </source>
</evidence>
<dbReference type="InterPro" id="IPR001647">
    <property type="entry name" value="HTH_TetR"/>
</dbReference>
<proteinExistence type="predicted"/>
<name>A0ABT7KZF6_9BACI</name>
<dbReference type="PANTHER" id="PTHR43479:SF22">
    <property type="entry name" value="TRANSCRIPTIONAL REGULATOR, TETR FAMILY"/>
    <property type="match status" value="1"/>
</dbReference>
<dbReference type="PROSITE" id="PS50977">
    <property type="entry name" value="HTH_TETR_2"/>
    <property type="match status" value="1"/>
</dbReference>
<dbReference type="Proteomes" id="UP001235343">
    <property type="component" value="Unassembled WGS sequence"/>
</dbReference>
<dbReference type="InterPro" id="IPR050624">
    <property type="entry name" value="HTH-type_Tx_Regulator"/>
</dbReference>
<evidence type="ECO:0000256" key="2">
    <source>
        <dbReference type="ARBA" id="ARBA00023125"/>
    </source>
</evidence>
<feature type="domain" description="HTH tetR-type" evidence="4">
    <location>
        <begin position="2"/>
        <end position="62"/>
    </location>
</feature>
<keyword evidence="6" id="KW-1185">Reference proteome</keyword>
<dbReference type="PROSITE" id="PS01081">
    <property type="entry name" value="HTH_TETR_1"/>
    <property type="match status" value="1"/>
</dbReference>
<evidence type="ECO:0000256" key="1">
    <source>
        <dbReference type="ARBA" id="ARBA00022491"/>
    </source>
</evidence>
<accession>A0ABT7KZF6</accession>
<evidence type="ECO:0000313" key="5">
    <source>
        <dbReference type="EMBL" id="MDL4838878.1"/>
    </source>
</evidence>
<dbReference type="RefSeq" id="WP_285929638.1">
    <property type="nucleotide sequence ID" value="NZ_JASTZU010000001.1"/>
</dbReference>
<dbReference type="InterPro" id="IPR023772">
    <property type="entry name" value="DNA-bd_HTH_TetR-type_CS"/>
</dbReference>
<dbReference type="Gene3D" id="1.10.357.10">
    <property type="entry name" value="Tetracycline Repressor, domain 2"/>
    <property type="match status" value="1"/>
</dbReference>
<dbReference type="SUPFAM" id="SSF46689">
    <property type="entry name" value="Homeodomain-like"/>
    <property type="match status" value="1"/>
</dbReference>
<keyword evidence="1" id="KW-0678">Repressor</keyword>